<accession>A0A024TFF0</accession>
<dbReference type="RefSeq" id="XP_008878538.1">
    <property type="nucleotide sequence ID" value="XM_008880316.1"/>
</dbReference>
<dbReference type="GeneID" id="20090047"/>
<reference evidence="2" key="1">
    <citation type="submission" date="2013-12" db="EMBL/GenBank/DDBJ databases">
        <title>The Genome Sequence of Aphanomyces invadans NJM9701.</title>
        <authorList>
            <consortium name="The Broad Institute Genomics Platform"/>
            <person name="Russ C."/>
            <person name="Tyler B."/>
            <person name="van West P."/>
            <person name="Dieguez-Uribeondo J."/>
            <person name="Young S.K."/>
            <person name="Zeng Q."/>
            <person name="Gargeya S."/>
            <person name="Fitzgerald M."/>
            <person name="Abouelleil A."/>
            <person name="Alvarado L."/>
            <person name="Chapman S.B."/>
            <person name="Gainer-Dewar J."/>
            <person name="Goldberg J."/>
            <person name="Griggs A."/>
            <person name="Gujja S."/>
            <person name="Hansen M."/>
            <person name="Howarth C."/>
            <person name="Imamovic A."/>
            <person name="Ireland A."/>
            <person name="Larimer J."/>
            <person name="McCowan C."/>
            <person name="Murphy C."/>
            <person name="Pearson M."/>
            <person name="Poon T.W."/>
            <person name="Priest M."/>
            <person name="Roberts A."/>
            <person name="Saif S."/>
            <person name="Shea T."/>
            <person name="Sykes S."/>
            <person name="Wortman J."/>
            <person name="Nusbaum C."/>
            <person name="Birren B."/>
        </authorList>
    </citation>
    <scope>NUCLEOTIDE SEQUENCE [LARGE SCALE GENOMIC DNA]</scope>
    <source>
        <strain evidence="2">NJM9701</strain>
    </source>
</reference>
<feature type="domain" description="SnoaL-like" evidence="1">
    <location>
        <begin position="8"/>
        <end position="102"/>
    </location>
</feature>
<dbReference type="InterPro" id="IPR032710">
    <property type="entry name" value="NTF2-like_dom_sf"/>
</dbReference>
<proteinExistence type="predicted"/>
<dbReference type="VEuPathDB" id="FungiDB:H310_12997"/>
<dbReference type="Pfam" id="PF12680">
    <property type="entry name" value="SnoaL_2"/>
    <property type="match status" value="1"/>
</dbReference>
<organism evidence="2">
    <name type="scientific">Aphanomyces invadans</name>
    <dbReference type="NCBI Taxonomy" id="157072"/>
    <lineage>
        <taxon>Eukaryota</taxon>
        <taxon>Sar</taxon>
        <taxon>Stramenopiles</taxon>
        <taxon>Oomycota</taxon>
        <taxon>Saprolegniomycetes</taxon>
        <taxon>Saprolegniales</taxon>
        <taxon>Verrucalvaceae</taxon>
        <taxon>Aphanomyces</taxon>
    </lineage>
</organism>
<dbReference type="InterPro" id="IPR037401">
    <property type="entry name" value="SnoaL-like"/>
</dbReference>
<name>A0A024TFF0_9STRA</name>
<dbReference type="EMBL" id="KI913997">
    <property type="protein sequence ID" value="ETV92768.1"/>
    <property type="molecule type" value="Genomic_DNA"/>
</dbReference>
<sequence>MENFAEVWSAGWNSHDLDTILSHYTDDIEMTSPYMVQVIGVGTLQGKSALREYWRQGLDRNPALEFRVLDVAYGVDMVSIYYHSVTAKKNVIESFWFRDGRVYKCNSAYAA</sequence>
<evidence type="ECO:0000259" key="1">
    <source>
        <dbReference type="Pfam" id="PF12680"/>
    </source>
</evidence>
<evidence type="ECO:0000313" key="2">
    <source>
        <dbReference type="EMBL" id="ETV92768.1"/>
    </source>
</evidence>
<gene>
    <name evidence="2" type="ORF">H310_12997</name>
</gene>
<dbReference type="Gene3D" id="3.10.450.50">
    <property type="match status" value="1"/>
</dbReference>
<dbReference type="OrthoDB" id="9971334at2759"/>
<dbReference type="SUPFAM" id="SSF54427">
    <property type="entry name" value="NTF2-like"/>
    <property type="match status" value="1"/>
</dbReference>
<dbReference type="AlphaFoldDB" id="A0A024TFF0"/>
<protein>
    <recommendedName>
        <fullName evidence="1">SnoaL-like domain-containing protein</fullName>
    </recommendedName>
</protein>